<gene>
    <name evidence="2" type="ORF">OUZ56_004856</name>
</gene>
<comment type="caution">
    <text evidence="2">The sequence shown here is derived from an EMBL/GenBank/DDBJ whole genome shotgun (WGS) entry which is preliminary data.</text>
</comment>
<name>A0ABQ9YRB1_9CRUS</name>
<accession>A0ABQ9YRB1</accession>
<keyword evidence="1" id="KW-1133">Transmembrane helix</keyword>
<protein>
    <submittedName>
        <fullName evidence="2">Uncharacterized protein</fullName>
    </submittedName>
</protein>
<sequence>MCQFSDHSPSVPVLLAVTGADPFSKRPIFSDTVELGNSILSKKEGEARNYNTHSEWILVCFAAMLDSGGLIVSCLAAVAGTGWNIPTNRLPYDNAIV</sequence>
<proteinExistence type="predicted"/>
<dbReference type="EMBL" id="JAOYFB010000001">
    <property type="protein sequence ID" value="KAK4003071.1"/>
    <property type="molecule type" value="Genomic_DNA"/>
</dbReference>
<reference evidence="2 3" key="1">
    <citation type="journal article" date="2023" name="Nucleic Acids Res.">
        <title>The hologenome of Daphnia magna reveals possible DNA methylation and microbiome-mediated evolution of the host genome.</title>
        <authorList>
            <person name="Chaturvedi A."/>
            <person name="Li X."/>
            <person name="Dhandapani V."/>
            <person name="Marshall H."/>
            <person name="Kissane S."/>
            <person name="Cuenca-Cambronero M."/>
            <person name="Asole G."/>
            <person name="Calvet F."/>
            <person name="Ruiz-Romero M."/>
            <person name="Marangio P."/>
            <person name="Guigo R."/>
            <person name="Rago D."/>
            <person name="Mirbahai L."/>
            <person name="Eastwood N."/>
            <person name="Colbourne J.K."/>
            <person name="Zhou J."/>
            <person name="Mallon E."/>
            <person name="Orsini L."/>
        </authorList>
    </citation>
    <scope>NUCLEOTIDE SEQUENCE [LARGE SCALE GENOMIC DNA]</scope>
    <source>
        <strain evidence="2">LRV0_1</strain>
    </source>
</reference>
<keyword evidence="3" id="KW-1185">Reference proteome</keyword>
<organism evidence="2 3">
    <name type="scientific">Daphnia magna</name>
    <dbReference type="NCBI Taxonomy" id="35525"/>
    <lineage>
        <taxon>Eukaryota</taxon>
        <taxon>Metazoa</taxon>
        <taxon>Ecdysozoa</taxon>
        <taxon>Arthropoda</taxon>
        <taxon>Crustacea</taxon>
        <taxon>Branchiopoda</taxon>
        <taxon>Diplostraca</taxon>
        <taxon>Cladocera</taxon>
        <taxon>Anomopoda</taxon>
        <taxon>Daphniidae</taxon>
        <taxon>Daphnia</taxon>
    </lineage>
</organism>
<keyword evidence="1" id="KW-0472">Membrane</keyword>
<evidence type="ECO:0000313" key="3">
    <source>
        <dbReference type="Proteomes" id="UP001234178"/>
    </source>
</evidence>
<feature type="transmembrane region" description="Helical" evidence="1">
    <location>
        <begin position="56"/>
        <end position="79"/>
    </location>
</feature>
<evidence type="ECO:0000256" key="1">
    <source>
        <dbReference type="SAM" id="Phobius"/>
    </source>
</evidence>
<evidence type="ECO:0000313" key="2">
    <source>
        <dbReference type="EMBL" id="KAK4003071.1"/>
    </source>
</evidence>
<dbReference type="Proteomes" id="UP001234178">
    <property type="component" value="Unassembled WGS sequence"/>
</dbReference>
<keyword evidence="1" id="KW-0812">Transmembrane</keyword>